<dbReference type="InterPro" id="IPR007110">
    <property type="entry name" value="Ig-like_dom"/>
</dbReference>
<dbReference type="AlphaFoldDB" id="K4Q2L7"/>
<dbReference type="SUPFAM" id="SSF48726">
    <property type="entry name" value="Immunoglobulin"/>
    <property type="match status" value="1"/>
</dbReference>
<feature type="chain" id="PRO_5003879240" evidence="12">
    <location>
        <begin position="21"/>
        <end position="212"/>
    </location>
</feature>
<dbReference type="InterPro" id="IPR036179">
    <property type="entry name" value="Ig-like_dom_sf"/>
</dbReference>
<dbReference type="GO" id="GO:0015026">
    <property type="term" value="F:coreceptor activity"/>
    <property type="evidence" value="ECO:0007669"/>
    <property type="project" value="InterPro"/>
</dbReference>
<keyword evidence="6" id="KW-1064">Adaptive immunity</keyword>
<feature type="signal peptide" evidence="12">
    <location>
        <begin position="1"/>
        <end position="20"/>
    </location>
</feature>
<dbReference type="EMBL" id="AB716325">
    <property type="protein sequence ID" value="BAM65617.1"/>
    <property type="molecule type" value="Genomic_DNA"/>
</dbReference>
<gene>
    <name evidence="14" type="primary">CD8 beta</name>
</gene>
<evidence type="ECO:0000256" key="5">
    <source>
        <dbReference type="ARBA" id="ARBA00022989"/>
    </source>
</evidence>
<evidence type="ECO:0000256" key="6">
    <source>
        <dbReference type="ARBA" id="ARBA00023130"/>
    </source>
</evidence>
<dbReference type="PANTHER" id="PTHR11292">
    <property type="entry name" value="T-CELL SURFACE GLYCOPROTEIN CD8 BETA CHAIN"/>
    <property type="match status" value="1"/>
</dbReference>
<dbReference type="CDD" id="cd00099">
    <property type="entry name" value="IgV"/>
    <property type="match status" value="1"/>
</dbReference>
<sequence length="212" mass="23747">MNPLPLAWTLLTVSLWTAGASQILLQEPIKVLYPKISTPENIDCNCNNSCDSVYWFRNTPNPNILQFLGKCNNAERVNYGPGVEKARFKLSKRGNTAFVLRIENVTEEDTGTYSCVLKAKSGTEVWKPGTVLWPGVTPPTSPPKTTLKPPVKPVCACHPKKNFAQDGCDYMVLWPLVGVTAGLALALIYTLHYFSRLPKKCRHHFQKMRQMP</sequence>
<dbReference type="GO" id="GO:0016020">
    <property type="term" value="C:membrane"/>
    <property type="evidence" value="ECO:0007669"/>
    <property type="project" value="UniProtKB-SubCell"/>
</dbReference>
<keyword evidence="4" id="KW-0391">Immunity</keyword>
<evidence type="ECO:0000256" key="8">
    <source>
        <dbReference type="ARBA" id="ARBA00023157"/>
    </source>
</evidence>
<dbReference type="Gene3D" id="2.60.40.10">
    <property type="entry name" value="Immunoglobulins"/>
    <property type="match status" value="1"/>
</dbReference>
<evidence type="ECO:0000313" key="14">
    <source>
        <dbReference type="EMBL" id="BAM65617.1"/>
    </source>
</evidence>
<feature type="domain" description="Ig-like" evidence="13">
    <location>
        <begin position="28"/>
        <end position="115"/>
    </location>
</feature>
<dbReference type="GO" id="GO:0042288">
    <property type="term" value="F:MHC class I protein binding"/>
    <property type="evidence" value="ECO:0007669"/>
    <property type="project" value="InterPro"/>
</dbReference>
<evidence type="ECO:0000256" key="2">
    <source>
        <dbReference type="ARBA" id="ARBA00022692"/>
    </source>
</evidence>
<evidence type="ECO:0000256" key="11">
    <source>
        <dbReference type="SAM" id="Phobius"/>
    </source>
</evidence>
<dbReference type="InterPro" id="IPR042414">
    <property type="entry name" value="CD8B"/>
</dbReference>
<dbReference type="PANTHER" id="PTHR11292:SF7">
    <property type="entry name" value="T-CELL SURFACE GLYCOPROTEIN CD8 BETA CHAIN-RELATED"/>
    <property type="match status" value="1"/>
</dbReference>
<protein>
    <submittedName>
        <fullName evidence="14">T-cell surface glycoprotein CD8 beta chain</fullName>
    </submittedName>
</protein>
<name>K4Q2L7_PAROL</name>
<evidence type="ECO:0000256" key="4">
    <source>
        <dbReference type="ARBA" id="ARBA00022859"/>
    </source>
</evidence>
<accession>K4Q2L7</accession>
<dbReference type="GO" id="GO:0009986">
    <property type="term" value="C:cell surface"/>
    <property type="evidence" value="ECO:0007669"/>
    <property type="project" value="TreeGrafter"/>
</dbReference>
<comment type="subcellular location">
    <subcellularLocation>
        <location evidence="1">Membrane</location>
        <topology evidence="1">Single-pass type I membrane protein</topology>
    </subcellularLocation>
</comment>
<dbReference type="GO" id="GO:0002250">
    <property type="term" value="P:adaptive immune response"/>
    <property type="evidence" value="ECO:0007669"/>
    <property type="project" value="UniProtKB-KW"/>
</dbReference>
<keyword evidence="2 11" id="KW-0812">Transmembrane</keyword>
<dbReference type="PROSITE" id="PS50835">
    <property type="entry name" value="IG_LIKE"/>
    <property type="match status" value="1"/>
</dbReference>
<keyword evidence="10" id="KW-0393">Immunoglobulin domain</keyword>
<feature type="transmembrane region" description="Helical" evidence="11">
    <location>
        <begin position="172"/>
        <end position="194"/>
    </location>
</feature>
<evidence type="ECO:0000256" key="3">
    <source>
        <dbReference type="ARBA" id="ARBA00022729"/>
    </source>
</evidence>
<keyword evidence="8" id="KW-1015">Disulfide bond</keyword>
<evidence type="ECO:0000256" key="10">
    <source>
        <dbReference type="ARBA" id="ARBA00023319"/>
    </source>
</evidence>
<evidence type="ECO:0000256" key="12">
    <source>
        <dbReference type="SAM" id="SignalP"/>
    </source>
</evidence>
<evidence type="ECO:0000259" key="13">
    <source>
        <dbReference type="PROSITE" id="PS50835"/>
    </source>
</evidence>
<dbReference type="GO" id="GO:0050776">
    <property type="term" value="P:regulation of immune response"/>
    <property type="evidence" value="ECO:0007669"/>
    <property type="project" value="InterPro"/>
</dbReference>
<dbReference type="InterPro" id="IPR013106">
    <property type="entry name" value="Ig_V-set"/>
</dbReference>
<proteinExistence type="predicted"/>
<dbReference type="Pfam" id="PF07686">
    <property type="entry name" value="V-set"/>
    <property type="match status" value="1"/>
</dbReference>
<organism evidence="14">
    <name type="scientific">Paralichthys olivaceus</name>
    <name type="common">Bastard halibut</name>
    <name type="synonym">Hippoglossus olivaceus</name>
    <dbReference type="NCBI Taxonomy" id="8255"/>
    <lineage>
        <taxon>Eukaryota</taxon>
        <taxon>Metazoa</taxon>
        <taxon>Chordata</taxon>
        <taxon>Craniata</taxon>
        <taxon>Vertebrata</taxon>
        <taxon>Euteleostomi</taxon>
        <taxon>Actinopterygii</taxon>
        <taxon>Neopterygii</taxon>
        <taxon>Teleostei</taxon>
        <taxon>Neoteleostei</taxon>
        <taxon>Acanthomorphata</taxon>
        <taxon>Carangaria</taxon>
        <taxon>Pleuronectiformes</taxon>
        <taxon>Pleuronectoidei</taxon>
        <taxon>Paralichthyidae</taxon>
        <taxon>Paralichthys</taxon>
    </lineage>
</organism>
<evidence type="ECO:0000256" key="1">
    <source>
        <dbReference type="ARBA" id="ARBA00004479"/>
    </source>
</evidence>
<keyword evidence="3 12" id="KW-0732">Signal</keyword>
<reference evidence="14" key="1">
    <citation type="journal article" date="2013" name="Dev. Comp. Immunol.">
        <title>CD4 and CD8 homologues in Japanese flounder, Paralichthys olivaceus: Differences in the expressions and localizations of CD4-1, CD4-2, CD8? and CD8?</title>
        <authorList>
            <person name="Kato G."/>
            <person name="Goto K."/>
            <person name="Akune I."/>
            <person name="Aoka S."/>
            <person name="Kondo H."/>
            <person name="Hirono I."/>
        </authorList>
    </citation>
    <scope>NUCLEOTIDE SEQUENCE</scope>
</reference>
<keyword evidence="9" id="KW-0325">Glycoprotein</keyword>
<keyword evidence="5 11" id="KW-1133">Transmembrane helix</keyword>
<keyword evidence="7 11" id="KW-0472">Membrane</keyword>
<evidence type="ECO:0000256" key="7">
    <source>
        <dbReference type="ARBA" id="ARBA00023136"/>
    </source>
</evidence>
<evidence type="ECO:0000256" key="9">
    <source>
        <dbReference type="ARBA" id="ARBA00023180"/>
    </source>
</evidence>
<dbReference type="InterPro" id="IPR013783">
    <property type="entry name" value="Ig-like_fold"/>
</dbReference>